<keyword evidence="1" id="KW-0805">Transcription regulation</keyword>
<evidence type="ECO:0000313" key="4">
    <source>
        <dbReference type="EMBL" id="MBR7834904.1"/>
    </source>
</evidence>
<protein>
    <submittedName>
        <fullName evidence="4">Helix-turn-helix domain-containing protein</fullName>
    </submittedName>
</protein>
<dbReference type="GO" id="GO:0003700">
    <property type="term" value="F:DNA-binding transcription factor activity"/>
    <property type="evidence" value="ECO:0007669"/>
    <property type="project" value="InterPro"/>
</dbReference>
<dbReference type="Pfam" id="PF12833">
    <property type="entry name" value="HTH_18"/>
    <property type="match status" value="1"/>
</dbReference>
<evidence type="ECO:0000313" key="5">
    <source>
        <dbReference type="Proteomes" id="UP000675781"/>
    </source>
</evidence>
<dbReference type="Proteomes" id="UP000675781">
    <property type="component" value="Unassembled WGS sequence"/>
</dbReference>
<dbReference type="Gene3D" id="1.10.10.60">
    <property type="entry name" value="Homeodomain-like"/>
    <property type="match status" value="1"/>
</dbReference>
<dbReference type="InterPro" id="IPR009057">
    <property type="entry name" value="Homeodomain-like_sf"/>
</dbReference>
<dbReference type="GO" id="GO:0043565">
    <property type="term" value="F:sequence-specific DNA binding"/>
    <property type="evidence" value="ECO:0007669"/>
    <property type="project" value="InterPro"/>
</dbReference>
<dbReference type="PROSITE" id="PS01124">
    <property type="entry name" value="HTH_ARAC_FAMILY_2"/>
    <property type="match status" value="1"/>
</dbReference>
<dbReference type="InterPro" id="IPR002818">
    <property type="entry name" value="DJ-1/PfpI"/>
</dbReference>
<dbReference type="Gene3D" id="3.40.50.880">
    <property type="match status" value="1"/>
</dbReference>
<dbReference type="InterPro" id="IPR052158">
    <property type="entry name" value="INH-QAR"/>
</dbReference>
<reference evidence="4" key="1">
    <citation type="submission" date="2021-04" db="EMBL/GenBank/DDBJ databases">
        <title>Genome based classification of Actinospica acidithermotolerans sp. nov., an actinobacterium isolated from an Indonesian hot spring.</title>
        <authorList>
            <person name="Kusuma A.B."/>
            <person name="Putra K.E."/>
            <person name="Nafisah S."/>
            <person name="Loh J."/>
            <person name="Nouioui I."/>
            <person name="Goodfellow M."/>
        </authorList>
    </citation>
    <scope>NUCLEOTIDE SEQUENCE</scope>
    <source>
        <strain evidence="4">CSCA 57</strain>
    </source>
</reference>
<accession>A0A941EVX1</accession>
<dbReference type="InterPro" id="IPR029062">
    <property type="entry name" value="Class_I_gatase-like"/>
</dbReference>
<evidence type="ECO:0000256" key="2">
    <source>
        <dbReference type="ARBA" id="ARBA00023163"/>
    </source>
</evidence>
<gene>
    <name evidence="4" type="ORF">KDL01_16645</name>
</gene>
<dbReference type="InterPro" id="IPR018060">
    <property type="entry name" value="HTH_AraC"/>
</dbReference>
<dbReference type="SUPFAM" id="SSF52317">
    <property type="entry name" value="Class I glutamine amidotransferase-like"/>
    <property type="match status" value="1"/>
</dbReference>
<evidence type="ECO:0000259" key="3">
    <source>
        <dbReference type="PROSITE" id="PS01124"/>
    </source>
</evidence>
<feature type="domain" description="HTH araC/xylS-type" evidence="3">
    <location>
        <begin position="226"/>
        <end position="324"/>
    </location>
</feature>
<proteinExistence type="predicted"/>
<evidence type="ECO:0000256" key="1">
    <source>
        <dbReference type="ARBA" id="ARBA00023015"/>
    </source>
</evidence>
<dbReference type="Pfam" id="PF01965">
    <property type="entry name" value="DJ-1_PfpI"/>
    <property type="match status" value="1"/>
</dbReference>
<dbReference type="PANTHER" id="PTHR43130">
    <property type="entry name" value="ARAC-FAMILY TRANSCRIPTIONAL REGULATOR"/>
    <property type="match status" value="1"/>
</dbReference>
<dbReference type="PANTHER" id="PTHR43130:SF3">
    <property type="entry name" value="HTH-TYPE TRANSCRIPTIONAL REGULATOR RV1931C"/>
    <property type="match status" value="1"/>
</dbReference>
<sequence>MGGSRLRDKIPEDLAMHRIALVVVAPITTVELSIPELAFGQVLVAGRPGYETEICAADPGAVVGSGGFELTVRHGLEAVERADTVMVVGEGGRECADPRLLGALREAGRAGKRIVSVCGSVFVLAQAGLVDGRTVTIYWQHAPELRRRFPAVDVRTDVLFHQDGPVLTSAGLTAAVELCLHMIRTDYGSAVANQVARVMVAGPVRPAGQAQVISSPLPPEGKNPFARTRDWALGRLHEPLSLTDLARESHSSVRTLTRRFQAETGMSPLQWLLHQRLERARELLETTDLSLEQVAHHSGLGTADSLRQHLVRRSGITPSAYRAAFARGVQEQLAAGHGAVRSNVSAH</sequence>
<comment type="caution">
    <text evidence="4">The sequence shown here is derived from an EMBL/GenBank/DDBJ whole genome shotgun (WGS) entry which is preliminary data.</text>
</comment>
<dbReference type="EMBL" id="JAGSOG010000075">
    <property type="protein sequence ID" value="MBR7834904.1"/>
    <property type="molecule type" value="Genomic_DNA"/>
</dbReference>
<keyword evidence="2" id="KW-0804">Transcription</keyword>
<organism evidence="4 5">
    <name type="scientific">Actinospica durhamensis</name>
    <dbReference type="NCBI Taxonomy" id="1508375"/>
    <lineage>
        <taxon>Bacteria</taxon>
        <taxon>Bacillati</taxon>
        <taxon>Actinomycetota</taxon>
        <taxon>Actinomycetes</taxon>
        <taxon>Catenulisporales</taxon>
        <taxon>Actinospicaceae</taxon>
        <taxon>Actinospica</taxon>
    </lineage>
</organism>
<keyword evidence="5" id="KW-1185">Reference proteome</keyword>
<dbReference type="SUPFAM" id="SSF46689">
    <property type="entry name" value="Homeodomain-like"/>
    <property type="match status" value="2"/>
</dbReference>
<dbReference type="AlphaFoldDB" id="A0A941EVX1"/>
<dbReference type="SMART" id="SM00342">
    <property type="entry name" value="HTH_ARAC"/>
    <property type="match status" value="1"/>
</dbReference>
<name>A0A941EVX1_9ACTN</name>
<dbReference type="CDD" id="cd03137">
    <property type="entry name" value="GATase1_AraC_1"/>
    <property type="match status" value="1"/>
</dbReference>